<comment type="caution">
    <text evidence="2">The sequence shown here is derived from an EMBL/GenBank/DDBJ whole genome shotgun (WGS) entry which is preliminary data.</text>
</comment>
<dbReference type="InterPro" id="IPR003848">
    <property type="entry name" value="DUF218"/>
</dbReference>
<evidence type="ECO:0000313" key="2">
    <source>
        <dbReference type="EMBL" id="CCO44770.1"/>
    </source>
</evidence>
<dbReference type="GO" id="GO:0005886">
    <property type="term" value="C:plasma membrane"/>
    <property type="evidence" value="ECO:0007669"/>
    <property type="project" value="TreeGrafter"/>
</dbReference>
<dbReference type="InterPro" id="IPR051599">
    <property type="entry name" value="Cell_Envelope_Assoc"/>
</dbReference>
<dbReference type="PANTHER" id="PTHR30336">
    <property type="entry name" value="INNER MEMBRANE PROTEIN, PROBABLE PERMEASE"/>
    <property type="match status" value="1"/>
</dbReference>
<dbReference type="Proteomes" id="UP000018211">
    <property type="component" value="Unassembled WGS sequence"/>
</dbReference>
<feature type="domain" description="DUF218" evidence="1">
    <location>
        <begin position="36"/>
        <end position="141"/>
    </location>
</feature>
<dbReference type="Gene3D" id="3.40.50.620">
    <property type="entry name" value="HUPs"/>
    <property type="match status" value="1"/>
</dbReference>
<proteinExistence type="predicted"/>
<organism evidence="2 3">
    <name type="scientific">Vibrio nigripulchritudo SOn1</name>
    <dbReference type="NCBI Taxonomy" id="1238450"/>
    <lineage>
        <taxon>Bacteria</taxon>
        <taxon>Pseudomonadati</taxon>
        <taxon>Pseudomonadota</taxon>
        <taxon>Gammaproteobacteria</taxon>
        <taxon>Vibrionales</taxon>
        <taxon>Vibrionaceae</taxon>
        <taxon>Vibrio</taxon>
    </lineage>
</organism>
<dbReference type="EMBL" id="CAOF01000031">
    <property type="protein sequence ID" value="CCO44770.1"/>
    <property type="molecule type" value="Genomic_DNA"/>
</dbReference>
<dbReference type="AlphaFoldDB" id="A0AAV2VK70"/>
<dbReference type="RefSeq" id="WP_022550391.1">
    <property type="nucleotide sequence ID" value="NZ_LK391965.1"/>
</dbReference>
<dbReference type="Pfam" id="PF02698">
    <property type="entry name" value="DUF218"/>
    <property type="match status" value="1"/>
</dbReference>
<dbReference type="CDD" id="cd06259">
    <property type="entry name" value="YdcF-like"/>
    <property type="match status" value="1"/>
</dbReference>
<dbReference type="PANTHER" id="PTHR30336:SF20">
    <property type="entry name" value="DUF218 DOMAIN-CONTAINING PROTEIN"/>
    <property type="match status" value="1"/>
</dbReference>
<dbReference type="InterPro" id="IPR014729">
    <property type="entry name" value="Rossmann-like_a/b/a_fold"/>
</dbReference>
<reference evidence="2 3" key="1">
    <citation type="journal article" date="2013" name="ISME J.">
        <title>Comparative genomics of pathogenic lineages of Vibrio nigripulchritudo identifies virulence-associated traits.</title>
        <authorList>
            <person name="Goudenege D."/>
            <person name="Labreuche Y."/>
            <person name="Krin E."/>
            <person name="Ansquer D."/>
            <person name="Mangenot S."/>
            <person name="Calteau A."/>
            <person name="Medigue C."/>
            <person name="Mazel D."/>
            <person name="Polz M.F."/>
            <person name="Le Roux F."/>
        </authorList>
    </citation>
    <scope>NUCLEOTIDE SEQUENCE [LARGE SCALE GENOMIC DNA]</scope>
    <source>
        <strain evidence="2 3">SOn1</strain>
    </source>
</reference>
<sequence>MSTRLYQHIETLWDYMQMHQHFQKADCIFCMCSNDERVAEYAAQLYLDGIAPKLIFSGAQGRLTEGLFDVTEAEHFADIAKQLGVPESDIVLETKATNSGENVAFTASILEQLDFAPEKVLLVQKPYMERRAYATFVKQWKLPYKEVYVTSPGGRFLDYFNDTIPSNLVIEALLGDFERIQTYPEKGFQIKQEIPESVMRAYNNIKAFPSFA</sequence>
<evidence type="ECO:0000259" key="1">
    <source>
        <dbReference type="Pfam" id="PF02698"/>
    </source>
</evidence>
<gene>
    <name evidence="2" type="ORF">VIBNISOn1_1260002</name>
</gene>
<evidence type="ECO:0000313" key="3">
    <source>
        <dbReference type="Proteomes" id="UP000018211"/>
    </source>
</evidence>
<protein>
    <recommendedName>
        <fullName evidence="1">DUF218 domain-containing protein</fullName>
    </recommendedName>
</protein>
<name>A0AAV2VK70_9VIBR</name>
<accession>A0AAV2VK70</accession>